<evidence type="ECO:0000256" key="1">
    <source>
        <dbReference type="ARBA" id="ARBA00001971"/>
    </source>
</evidence>
<keyword evidence="10" id="KW-0812">Transmembrane</keyword>
<reference evidence="11" key="2">
    <citation type="submission" date="2023-02" db="EMBL/GenBank/DDBJ databases">
        <authorList>
            <person name="Swenson N.G."/>
            <person name="Wegrzyn J.L."/>
            <person name="Mcevoy S.L."/>
        </authorList>
    </citation>
    <scope>NUCLEOTIDE SEQUENCE</scope>
    <source>
        <strain evidence="11">91603</strain>
        <tissue evidence="11">Leaf</tissue>
    </source>
</reference>
<evidence type="ECO:0000256" key="2">
    <source>
        <dbReference type="ARBA" id="ARBA00010617"/>
    </source>
</evidence>
<evidence type="ECO:0000256" key="3">
    <source>
        <dbReference type="ARBA" id="ARBA00022617"/>
    </source>
</evidence>
<keyword evidence="4 8" id="KW-0479">Metal-binding</keyword>
<name>A0AAD5NQK2_ACENE</name>
<keyword evidence="10" id="KW-1133">Transmembrane helix</keyword>
<comment type="similarity">
    <text evidence="2 9">Belongs to the cytochrome P450 family.</text>
</comment>
<keyword evidence="5 9" id="KW-0560">Oxidoreductase</keyword>
<dbReference type="PRINTS" id="PR00463">
    <property type="entry name" value="EP450I"/>
</dbReference>
<dbReference type="EMBL" id="JAJSOW010000103">
    <property type="protein sequence ID" value="KAI9174711.1"/>
    <property type="molecule type" value="Genomic_DNA"/>
</dbReference>
<keyword evidence="7 9" id="KW-0503">Monooxygenase</keyword>
<evidence type="ECO:0000256" key="5">
    <source>
        <dbReference type="ARBA" id="ARBA00023002"/>
    </source>
</evidence>
<proteinExistence type="inferred from homology"/>
<evidence type="ECO:0000256" key="8">
    <source>
        <dbReference type="PIRSR" id="PIRSR602401-1"/>
    </source>
</evidence>
<feature type="transmembrane region" description="Helical" evidence="10">
    <location>
        <begin position="12"/>
        <end position="39"/>
    </location>
</feature>
<organism evidence="11 12">
    <name type="scientific">Acer negundo</name>
    <name type="common">Box elder</name>
    <dbReference type="NCBI Taxonomy" id="4023"/>
    <lineage>
        <taxon>Eukaryota</taxon>
        <taxon>Viridiplantae</taxon>
        <taxon>Streptophyta</taxon>
        <taxon>Embryophyta</taxon>
        <taxon>Tracheophyta</taxon>
        <taxon>Spermatophyta</taxon>
        <taxon>Magnoliopsida</taxon>
        <taxon>eudicotyledons</taxon>
        <taxon>Gunneridae</taxon>
        <taxon>Pentapetalae</taxon>
        <taxon>rosids</taxon>
        <taxon>malvids</taxon>
        <taxon>Sapindales</taxon>
        <taxon>Sapindaceae</taxon>
        <taxon>Hippocastanoideae</taxon>
        <taxon>Acereae</taxon>
        <taxon>Acer</taxon>
    </lineage>
</organism>
<evidence type="ECO:0000256" key="9">
    <source>
        <dbReference type="RuleBase" id="RU000461"/>
    </source>
</evidence>
<dbReference type="Gene3D" id="1.10.630.10">
    <property type="entry name" value="Cytochrome P450"/>
    <property type="match status" value="1"/>
</dbReference>
<evidence type="ECO:0008006" key="13">
    <source>
        <dbReference type="Google" id="ProtNLM"/>
    </source>
</evidence>
<dbReference type="Pfam" id="PF00067">
    <property type="entry name" value="p450"/>
    <property type="match status" value="1"/>
</dbReference>
<evidence type="ECO:0000256" key="10">
    <source>
        <dbReference type="SAM" id="Phobius"/>
    </source>
</evidence>
<evidence type="ECO:0000256" key="6">
    <source>
        <dbReference type="ARBA" id="ARBA00023004"/>
    </source>
</evidence>
<reference evidence="11" key="1">
    <citation type="journal article" date="2022" name="Plant J.">
        <title>Strategies of tolerance reflected in two North American maple genomes.</title>
        <authorList>
            <person name="McEvoy S.L."/>
            <person name="Sezen U.U."/>
            <person name="Trouern-Trend A."/>
            <person name="McMahon S.M."/>
            <person name="Schaberg P.G."/>
            <person name="Yang J."/>
            <person name="Wegrzyn J.L."/>
            <person name="Swenson N.G."/>
        </authorList>
    </citation>
    <scope>NUCLEOTIDE SEQUENCE</scope>
    <source>
        <strain evidence="11">91603</strain>
    </source>
</reference>
<dbReference type="PROSITE" id="PS00086">
    <property type="entry name" value="CYTOCHROME_P450"/>
    <property type="match status" value="1"/>
</dbReference>
<protein>
    <recommendedName>
        <fullName evidence="13">Cytochrome P450</fullName>
    </recommendedName>
</protein>
<dbReference type="InterPro" id="IPR050651">
    <property type="entry name" value="Plant_Cytochrome_P450_Monoox"/>
</dbReference>
<evidence type="ECO:0000256" key="4">
    <source>
        <dbReference type="ARBA" id="ARBA00022723"/>
    </source>
</evidence>
<dbReference type="GO" id="GO:0020037">
    <property type="term" value="F:heme binding"/>
    <property type="evidence" value="ECO:0007669"/>
    <property type="project" value="InterPro"/>
</dbReference>
<dbReference type="FunFam" id="1.10.630.10:FF:000126">
    <property type="entry name" value="Predicted protein"/>
    <property type="match status" value="1"/>
</dbReference>
<dbReference type="GO" id="GO:0005506">
    <property type="term" value="F:iron ion binding"/>
    <property type="evidence" value="ECO:0007669"/>
    <property type="project" value="InterPro"/>
</dbReference>
<dbReference type="PRINTS" id="PR00385">
    <property type="entry name" value="P450"/>
</dbReference>
<dbReference type="Proteomes" id="UP001064489">
    <property type="component" value="Chromosome 8"/>
</dbReference>
<dbReference type="GO" id="GO:0016705">
    <property type="term" value="F:oxidoreductase activity, acting on paired donors, with incorporation or reduction of molecular oxygen"/>
    <property type="evidence" value="ECO:0007669"/>
    <property type="project" value="InterPro"/>
</dbReference>
<comment type="caution">
    <text evidence="11">The sequence shown here is derived from an EMBL/GenBank/DDBJ whole genome shotgun (WGS) entry which is preliminary data.</text>
</comment>
<keyword evidence="6 8" id="KW-0408">Iron</keyword>
<sequence length="225" mass="25664">MKLASLQIVYNFFLFFQNLILGATDTTSVTLTWALSLLLNHRNVLKKAQKELHIHIGSKRQVKESDLKNLVYLQAILKEAMRLYPAGPLSVRQKSREDCTISGYHVPAGTRLLFNLWKIHRDPSVWSEPCEFRPERFLTTHKDFYVRGHNFEYMPFSSGRRICPGVSFGLQVAQLTLASLLHGFDLETPFDETVDMREGMGLMINKLSPLHVLLSPRLSASVYGA</sequence>
<dbReference type="SUPFAM" id="SSF48264">
    <property type="entry name" value="Cytochrome P450"/>
    <property type="match status" value="1"/>
</dbReference>
<keyword evidence="10" id="KW-0472">Membrane</keyword>
<feature type="binding site" description="axial binding residue" evidence="8">
    <location>
        <position position="163"/>
    </location>
    <ligand>
        <name>heme</name>
        <dbReference type="ChEBI" id="CHEBI:30413"/>
    </ligand>
    <ligandPart>
        <name>Fe</name>
        <dbReference type="ChEBI" id="CHEBI:18248"/>
    </ligandPart>
</feature>
<comment type="cofactor">
    <cofactor evidence="1 8">
        <name>heme</name>
        <dbReference type="ChEBI" id="CHEBI:30413"/>
    </cofactor>
</comment>
<dbReference type="InterPro" id="IPR001128">
    <property type="entry name" value="Cyt_P450"/>
</dbReference>
<dbReference type="PANTHER" id="PTHR47947">
    <property type="entry name" value="CYTOCHROME P450 82C3-RELATED"/>
    <property type="match status" value="1"/>
</dbReference>
<evidence type="ECO:0000313" key="12">
    <source>
        <dbReference type="Proteomes" id="UP001064489"/>
    </source>
</evidence>
<dbReference type="GO" id="GO:0004497">
    <property type="term" value="F:monooxygenase activity"/>
    <property type="evidence" value="ECO:0007669"/>
    <property type="project" value="UniProtKB-KW"/>
</dbReference>
<dbReference type="InterPro" id="IPR017972">
    <property type="entry name" value="Cyt_P450_CS"/>
</dbReference>
<accession>A0AAD5NQK2</accession>
<dbReference type="AlphaFoldDB" id="A0AAD5NQK2"/>
<dbReference type="InterPro" id="IPR002401">
    <property type="entry name" value="Cyt_P450_E_grp-I"/>
</dbReference>
<keyword evidence="3 8" id="KW-0349">Heme</keyword>
<evidence type="ECO:0000256" key="7">
    <source>
        <dbReference type="ARBA" id="ARBA00023033"/>
    </source>
</evidence>
<keyword evidence="12" id="KW-1185">Reference proteome</keyword>
<gene>
    <name evidence="11" type="ORF">LWI28_021720</name>
</gene>
<evidence type="ECO:0000313" key="11">
    <source>
        <dbReference type="EMBL" id="KAI9174711.1"/>
    </source>
</evidence>
<dbReference type="InterPro" id="IPR036396">
    <property type="entry name" value="Cyt_P450_sf"/>
</dbReference>
<dbReference type="PANTHER" id="PTHR47947:SF19">
    <property type="entry name" value="CYTOCHROME P450 82C3-RELATED"/>
    <property type="match status" value="1"/>
</dbReference>